<evidence type="ECO:0000256" key="6">
    <source>
        <dbReference type="SAM" id="MobiDB-lite"/>
    </source>
</evidence>
<dbReference type="Pfam" id="PF01628">
    <property type="entry name" value="HrcA"/>
    <property type="match status" value="1"/>
</dbReference>
<evidence type="ECO:0000256" key="2">
    <source>
        <dbReference type="ARBA" id="ARBA00023015"/>
    </source>
</evidence>
<evidence type="ECO:0000313" key="8">
    <source>
        <dbReference type="EMBL" id="MCA5894882.1"/>
    </source>
</evidence>
<evidence type="ECO:0000256" key="5">
    <source>
        <dbReference type="HAMAP-Rule" id="MF_00081"/>
    </source>
</evidence>
<comment type="similarity">
    <text evidence="5">Belongs to the HrcA family.</text>
</comment>
<keyword evidence="4 5" id="KW-0804">Transcription</keyword>
<evidence type="ECO:0000256" key="4">
    <source>
        <dbReference type="ARBA" id="ARBA00023163"/>
    </source>
</evidence>
<dbReference type="HAMAP" id="MF_00081">
    <property type="entry name" value="HrcA"/>
    <property type="match status" value="1"/>
</dbReference>
<dbReference type="PANTHER" id="PTHR34824">
    <property type="entry name" value="HEAT-INDUCIBLE TRANSCRIPTION REPRESSOR HRCA"/>
    <property type="match status" value="1"/>
</dbReference>
<dbReference type="PIRSF" id="PIRSF005485">
    <property type="entry name" value="HrcA"/>
    <property type="match status" value="1"/>
</dbReference>
<dbReference type="EMBL" id="JAIXCQ010000014">
    <property type="protein sequence ID" value="MCA5894882.1"/>
    <property type="molecule type" value="Genomic_DNA"/>
</dbReference>
<accession>A0ABS7ZK47</accession>
<evidence type="ECO:0000256" key="1">
    <source>
        <dbReference type="ARBA" id="ARBA00022491"/>
    </source>
</evidence>
<comment type="caution">
    <text evidence="8">The sequence shown here is derived from an EMBL/GenBank/DDBJ whole genome shotgun (WGS) entry which is preliminary data.</text>
</comment>
<reference evidence="8 9" key="1">
    <citation type="submission" date="2021-09" db="EMBL/GenBank/DDBJ databases">
        <title>Isoptericola luteus sp. nov., a novel bacterium isolated from Harbin, the capital city of Heilongjiang province.</title>
        <authorList>
            <person name="Li J."/>
        </authorList>
    </citation>
    <scope>NUCLEOTIDE SEQUENCE [LARGE SCALE GENOMIC DNA]</scope>
    <source>
        <strain evidence="8 9">NEAU-Y5</strain>
    </source>
</reference>
<dbReference type="Gene3D" id="1.10.10.10">
    <property type="entry name" value="Winged helix-like DNA-binding domain superfamily/Winged helix DNA-binding domain"/>
    <property type="match status" value="1"/>
</dbReference>
<name>A0ABS7ZK47_9MICO</name>
<dbReference type="InterPro" id="IPR036390">
    <property type="entry name" value="WH_DNA-bd_sf"/>
</dbReference>
<dbReference type="SUPFAM" id="SSF55781">
    <property type="entry name" value="GAF domain-like"/>
    <property type="match status" value="1"/>
</dbReference>
<dbReference type="PANTHER" id="PTHR34824:SF1">
    <property type="entry name" value="HEAT-INDUCIBLE TRANSCRIPTION REPRESSOR HRCA"/>
    <property type="match status" value="1"/>
</dbReference>
<feature type="domain" description="Heat-inducible transcription repressor HrcA C-terminal" evidence="7">
    <location>
        <begin position="103"/>
        <end position="366"/>
    </location>
</feature>
<evidence type="ECO:0000259" key="7">
    <source>
        <dbReference type="Pfam" id="PF01628"/>
    </source>
</evidence>
<gene>
    <name evidence="5 8" type="primary">hrcA</name>
    <name evidence="8" type="ORF">LEP48_16215</name>
</gene>
<comment type="function">
    <text evidence="5">Negative regulator of class I heat shock genes (grpE-dnaK-dnaJ and groELS operons). Prevents heat-shock induction of these operons.</text>
</comment>
<protein>
    <recommendedName>
        <fullName evidence="5">Heat-inducible transcription repressor HrcA</fullName>
    </recommendedName>
</protein>
<proteinExistence type="inferred from homology"/>
<evidence type="ECO:0000313" key="9">
    <source>
        <dbReference type="Proteomes" id="UP001319870"/>
    </source>
</evidence>
<sequence length="382" mass="40605">MSEERRLAVLRAIVEDYVHTREPVGSRVLTERHGLGVSPATIRNDMAALEDAGYIAQPHTSAGRVPTDKGYRLFVDRLAEVRPLTTPQRRAIETFLSEAVDLDDVLGRAGRLIAQLTGQVAVVQYPSLRLSGLRHLELVPVGGRRLLVVVITDTGRVEQRYLDVVGRPGQGAAVTAVETDAGALPGGGCDEPVLDEGSLGELRARLNAAAAGKRLSELPAAFVRVVGDLAPDLAPLARGVADLVVDTLGAEREERIVLAGTANLARAEMRFEQGLSPVLEALEEQVVLLGLLTEMFADPRGPRSDGESETETSWGESGVGVRIGHESRLDGLTEASVVASGYGSDGDTVAFLGSIGPTRMDYPGTIASVRAVARYLSRVLPN</sequence>
<evidence type="ECO:0000256" key="3">
    <source>
        <dbReference type="ARBA" id="ARBA00023016"/>
    </source>
</evidence>
<dbReference type="Proteomes" id="UP001319870">
    <property type="component" value="Unassembled WGS sequence"/>
</dbReference>
<keyword evidence="2 5" id="KW-0805">Transcription regulation</keyword>
<feature type="region of interest" description="Disordered" evidence="6">
    <location>
        <begin position="299"/>
        <end position="318"/>
    </location>
</feature>
<dbReference type="InterPro" id="IPR029016">
    <property type="entry name" value="GAF-like_dom_sf"/>
</dbReference>
<organism evidence="8 9">
    <name type="scientific">Isoptericola luteus</name>
    <dbReference type="NCBI Taxonomy" id="2879484"/>
    <lineage>
        <taxon>Bacteria</taxon>
        <taxon>Bacillati</taxon>
        <taxon>Actinomycetota</taxon>
        <taxon>Actinomycetes</taxon>
        <taxon>Micrococcales</taxon>
        <taxon>Promicromonosporaceae</taxon>
        <taxon>Isoptericola</taxon>
    </lineage>
</organism>
<dbReference type="InterPro" id="IPR036388">
    <property type="entry name" value="WH-like_DNA-bd_sf"/>
</dbReference>
<dbReference type="InterPro" id="IPR021153">
    <property type="entry name" value="HrcA_C"/>
</dbReference>
<dbReference type="RefSeq" id="WP_225566618.1">
    <property type="nucleotide sequence ID" value="NZ_JAIXCQ010000014.1"/>
</dbReference>
<keyword evidence="1 5" id="KW-0678">Repressor</keyword>
<dbReference type="SUPFAM" id="SSF46785">
    <property type="entry name" value="Winged helix' DNA-binding domain"/>
    <property type="match status" value="1"/>
</dbReference>
<dbReference type="NCBIfam" id="TIGR00331">
    <property type="entry name" value="hrcA"/>
    <property type="match status" value="1"/>
</dbReference>
<keyword evidence="3 5" id="KW-0346">Stress response</keyword>
<dbReference type="Gene3D" id="3.30.450.40">
    <property type="match status" value="1"/>
</dbReference>
<dbReference type="InterPro" id="IPR002571">
    <property type="entry name" value="HrcA"/>
</dbReference>
<keyword evidence="9" id="KW-1185">Reference proteome</keyword>